<reference evidence="7 8" key="1">
    <citation type="submission" date="2017-03" db="EMBL/GenBank/DDBJ databases">
        <title>Genome sequence of Clostridium oryzae DSM 28571.</title>
        <authorList>
            <person name="Poehlein A."/>
            <person name="Daniel R."/>
        </authorList>
    </citation>
    <scope>NUCLEOTIDE SEQUENCE [LARGE SCALE GENOMIC DNA]</scope>
    <source>
        <strain evidence="7 8">DSM 28571</strain>
    </source>
</reference>
<sequence>MCRANYYMKKFFYILFSILFNIFKMCPLKSDKITFIATHDTSSHGNIGMIYNQIKAKKLPYRTYFIKREDYKFNRSEGFSSLMKHFVRFFIIKNFHLATSGYVILDNVFLPAAYFRYKREAKVIQLWHSAGAFKKFGMDIPANGELRKLEERADSTYTHLIVNSESIKPIFAKAFNMKHNRVYPSGLPRTDIFFNEKEIASRKKFFYRAFPELKDKKIILYAPTFRDDETTNVKLKFDFEKFFKQFGREYVVLLRLHPFVKKNFILENHWHGLLYDFSDYEEINDLLLISDMLITDYSSIIFEYSILKKPIIFYAYDLEKYENQLRGFYYPYKDFVPGSVVSDMDQLIRVIAEHDYNMDKLESFVKKYNDYFDGSSTERFIEMFL</sequence>
<protein>
    <submittedName>
        <fullName evidence="7">Putative CDP-glycerol:glycerophosphate glycerophosphotransferase</fullName>
        <ecNumber evidence="7">2.7.8.-</ecNumber>
    </submittedName>
</protein>
<dbReference type="EC" id="2.7.8.-" evidence="7"/>
<evidence type="ECO:0000313" key="7">
    <source>
        <dbReference type="EMBL" id="OPJ65059.1"/>
    </source>
</evidence>
<dbReference type="EMBL" id="MZGV01000001">
    <property type="protein sequence ID" value="OPJ65059.1"/>
    <property type="molecule type" value="Genomic_DNA"/>
</dbReference>
<evidence type="ECO:0000256" key="4">
    <source>
        <dbReference type="ARBA" id="ARBA00022679"/>
    </source>
</evidence>
<keyword evidence="8" id="KW-1185">Reference proteome</keyword>
<name>A0A1V4IYT1_9CLOT</name>
<evidence type="ECO:0000256" key="5">
    <source>
        <dbReference type="ARBA" id="ARBA00022944"/>
    </source>
</evidence>
<organism evidence="7 8">
    <name type="scientific">Clostridium oryzae</name>
    <dbReference type="NCBI Taxonomy" id="1450648"/>
    <lineage>
        <taxon>Bacteria</taxon>
        <taxon>Bacillati</taxon>
        <taxon>Bacillota</taxon>
        <taxon>Clostridia</taxon>
        <taxon>Eubacteriales</taxon>
        <taxon>Clostridiaceae</taxon>
        <taxon>Clostridium</taxon>
    </lineage>
</organism>
<keyword evidence="3" id="KW-1003">Cell membrane</keyword>
<dbReference type="GO" id="GO:0019350">
    <property type="term" value="P:teichoic acid biosynthetic process"/>
    <property type="evidence" value="ECO:0007669"/>
    <property type="project" value="UniProtKB-KW"/>
</dbReference>
<comment type="caution">
    <text evidence="7">The sequence shown here is derived from an EMBL/GenBank/DDBJ whole genome shotgun (WGS) entry which is preliminary data.</text>
</comment>
<dbReference type="STRING" id="1450648.CLORY_00590"/>
<dbReference type="InterPro" id="IPR007554">
    <property type="entry name" value="Glycerophosphate_synth"/>
</dbReference>
<dbReference type="InterPro" id="IPR043148">
    <property type="entry name" value="TagF_C"/>
</dbReference>
<accession>A0A1V4IYT1</accession>
<comment type="similarity">
    <text evidence="2">Belongs to the CDP-glycerol glycerophosphotransferase family.</text>
</comment>
<evidence type="ECO:0000313" key="8">
    <source>
        <dbReference type="Proteomes" id="UP000190080"/>
    </source>
</evidence>
<comment type="subcellular location">
    <subcellularLocation>
        <location evidence="1">Cell membrane</location>
        <topology evidence="1">Peripheral membrane protein</topology>
    </subcellularLocation>
</comment>
<dbReference type="GO" id="GO:0005886">
    <property type="term" value="C:plasma membrane"/>
    <property type="evidence" value="ECO:0007669"/>
    <property type="project" value="UniProtKB-SubCell"/>
</dbReference>
<gene>
    <name evidence="7" type="primary">tagB</name>
    <name evidence="7" type="ORF">CLORY_00590</name>
</gene>
<dbReference type="InterPro" id="IPR043149">
    <property type="entry name" value="TagF_N"/>
</dbReference>
<dbReference type="AlphaFoldDB" id="A0A1V4IYT1"/>
<evidence type="ECO:0000256" key="3">
    <source>
        <dbReference type="ARBA" id="ARBA00022475"/>
    </source>
</evidence>
<evidence type="ECO:0000256" key="2">
    <source>
        <dbReference type="ARBA" id="ARBA00010488"/>
    </source>
</evidence>
<dbReference type="PANTHER" id="PTHR37316">
    <property type="entry name" value="TEICHOIC ACID GLYCEROL-PHOSPHATE PRIMASE"/>
    <property type="match status" value="1"/>
</dbReference>
<evidence type="ECO:0000256" key="1">
    <source>
        <dbReference type="ARBA" id="ARBA00004202"/>
    </source>
</evidence>
<dbReference type="Pfam" id="PF04464">
    <property type="entry name" value="Glyphos_transf"/>
    <property type="match status" value="1"/>
</dbReference>
<keyword evidence="4 7" id="KW-0808">Transferase</keyword>
<dbReference type="OrthoDB" id="9807097at2"/>
<keyword evidence="6" id="KW-0472">Membrane</keyword>
<proteinExistence type="inferred from homology"/>
<dbReference type="SUPFAM" id="SSF53756">
    <property type="entry name" value="UDP-Glycosyltransferase/glycogen phosphorylase"/>
    <property type="match status" value="1"/>
</dbReference>
<dbReference type="Gene3D" id="3.40.50.11820">
    <property type="match status" value="1"/>
</dbReference>
<dbReference type="PANTHER" id="PTHR37316:SF2">
    <property type="entry name" value="TEICHOIC ACID RIBITOL-PHOSPHATE POLYMERASE TARK"/>
    <property type="match status" value="1"/>
</dbReference>
<dbReference type="InterPro" id="IPR051612">
    <property type="entry name" value="Teichoic_Acid_Biosynth"/>
</dbReference>
<dbReference type="Gene3D" id="3.40.50.12580">
    <property type="match status" value="1"/>
</dbReference>
<evidence type="ECO:0000256" key="6">
    <source>
        <dbReference type="ARBA" id="ARBA00023136"/>
    </source>
</evidence>
<dbReference type="Proteomes" id="UP000190080">
    <property type="component" value="Unassembled WGS sequence"/>
</dbReference>
<dbReference type="GO" id="GO:0047355">
    <property type="term" value="F:CDP-glycerol glycerophosphotransferase activity"/>
    <property type="evidence" value="ECO:0007669"/>
    <property type="project" value="InterPro"/>
</dbReference>
<keyword evidence="5" id="KW-0777">Teichoic acid biosynthesis</keyword>